<dbReference type="OrthoDB" id="2906425at2759"/>
<sequence length="214" mass="24149">MRKGLYSCPKVEGQPLWTIWDNSRERKEAYFIERLSGFVTNWKEIFAEYHESVGAGLWEDALFYHLLGIGSPIRSLGPYYSRKEYSKGPVDNPQNRRPNSTLTKKGQALAHTITSFTHEGTDFSHGDLHPGNIFVGSECTCTIAAILEWGASGSSISEQEFEAKSRAGHLIWVDFVELVLPSMLLEDYSALRDLEQALVLYSRHFGCTLGNINR</sequence>
<organism evidence="1 2">
    <name type="scientific">Lepidopterella palustris CBS 459.81</name>
    <dbReference type="NCBI Taxonomy" id="1314670"/>
    <lineage>
        <taxon>Eukaryota</taxon>
        <taxon>Fungi</taxon>
        <taxon>Dikarya</taxon>
        <taxon>Ascomycota</taxon>
        <taxon>Pezizomycotina</taxon>
        <taxon>Dothideomycetes</taxon>
        <taxon>Pleosporomycetidae</taxon>
        <taxon>Mytilinidiales</taxon>
        <taxon>Argynnaceae</taxon>
        <taxon>Lepidopterella</taxon>
    </lineage>
</organism>
<dbReference type="AlphaFoldDB" id="A0A8E2EBB6"/>
<gene>
    <name evidence="1" type="ORF">K432DRAFT_452318</name>
</gene>
<name>A0A8E2EBB6_9PEZI</name>
<evidence type="ECO:0000313" key="2">
    <source>
        <dbReference type="Proteomes" id="UP000250266"/>
    </source>
</evidence>
<accession>A0A8E2EBB6</accession>
<evidence type="ECO:0000313" key="1">
    <source>
        <dbReference type="EMBL" id="OCK80621.1"/>
    </source>
</evidence>
<keyword evidence="2" id="KW-1185">Reference proteome</keyword>
<dbReference type="EMBL" id="KV744952">
    <property type="protein sequence ID" value="OCK80621.1"/>
    <property type="molecule type" value="Genomic_DNA"/>
</dbReference>
<protein>
    <submittedName>
        <fullName evidence="1">Uncharacterized protein</fullName>
    </submittedName>
</protein>
<proteinExistence type="predicted"/>
<reference evidence="1 2" key="1">
    <citation type="journal article" date="2016" name="Nat. Commun.">
        <title>Ectomycorrhizal ecology is imprinted in the genome of the dominant symbiotic fungus Cenococcum geophilum.</title>
        <authorList>
            <consortium name="DOE Joint Genome Institute"/>
            <person name="Peter M."/>
            <person name="Kohler A."/>
            <person name="Ohm R.A."/>
            <person name="Kuo A."/>
            <person name="Krutzmann J."/>
            <person name="Morin E."/>
            <person name="Arend M."/>
            <person name="Barry K.W."/>
            <person name="Binder M."/>
            <person name="Choi C."/>
            <person name="Clum A."/>
            <person name="Copeland A."/>
            <person name="Grisel N."/>
            <person name="Haridas S."/>
            <person name="Kipfer T."/>
            <person name="LaButti K."/>
            <person name="Lindquist E."/>
            <person name="Lipzen A."/>
            <person name="Maire R."/>
            <person name="Meier B."/>
            <person name="Mihaltcheva S."/>
            <person name="Molinier V."/>
            <person name="Murat C."/>
            <person name="Poggeler S."/>
            <person name="Quandt C.A."/>
            <person name="Sperisen C."/>
            <person name="Tritt A."/>
            <person name="Tisserant E."/>
            <person name="Crous P.W."/>
            <person name="Henrissat B."/>
            <person name="Nehls U."/>
            <person name="Egli S."/>
            <person name="Spatafora J.W."/>
            <person name="Grigoriev I.V."/>
            <person name="Martin F.M."/>
        </authorList>
    </citation>
    <scope>NUCLEOTIDE SEQUENCE [LARGE SCALE GENOMIC DNA]</scope>
    <source>
        <strain evidence="1 2">CBS 459.81</strain>
    </source>
</reference>
<dbReference type="Proteomes" id="UP000250266">
    <property type="component" value="Unassembled WGS sequence"/>
</dbReference>
<feature type="non-terminal residue" evidence="1">
    <location>
        <position position="214"/>
    </location>
</feature>